<keyword evidence="5" id="KW-1133">Transmembrane helix</keyword>
<dbReference type="CDD" id="cd01610">
    <property type="entry name" value="PAP2_like"/>
    <property type="match status" value="1"/>
</dbReference>
<evidence type="ECO:0000259" key="7">
    <source>
        <dbReference type="SMART" id="SM00014"/>
    </source>
</evidence>
<dbReference type="InterPro" id="IPR000326">
    <property type="entry name" value="PAP2/HPO"/>
</dbReference>
<dbReference type="Gene3D" id="1.20.144.10">
    <property type="entry name" value="Phosphatidic acid phosphatase type 2/haloperoxidase"/>
    <property type="match status" value="1"/>
</dbReference>
<evidence type="ECO:0000256" key="2">
    <source>
        <dbReference type="ARBA" id="ARBA00022475"/>
    </source>
</evidence>
<name>A0ABP7UDG6_9SPHN</name>
<dbReference type="Pfam" id="PF01569">
    <property type="entry name" value="PAP2"/>
    <property type="match status" value="1"/>
</dbReference>
<sequence length="196" mass="20529">MTEKPSFPHVQSDSPTERVDLAIAETTVPQSRRLSVRLIGAATDLSDQEPLYAAAAGVLGVGLVLRDGPTWRAGTRILAAHLLATALRGVIKKLVDRTRPEAAARRGNYVLREGERHEKDFNSFPSGHAAGAIAVARAVGRDYPGVASGALVLAGATGAFQVVRAHHYASDIVAGAVIGWVAEAAIDRVIGQAARA</sequence>
<evidence type="ECO:0000256" key="4">
    <source>
        <dbReference type="ARBA" id="ARBA00022801"/>
    </source>
</evidence>
<dbReference type="SUPFAM" id="SSF48317">
    <property type="entry name" value="Acid phosphatase/Vanadium-dependent haloperoxidase"/>
    <property type="match status" value="1"/>
</dbReference>
<accession>A0ABP7UDG6</accession>
<gene>
    <name evidence="8" type="ORF">GCM10022281_22520</name>
</gene>
<keyword evidence="3" id="KW-0812">Transmembrane</keyword>
<dbReference type="PANTHER" id="PTHR14969">
    <property type="entry name" value="SPHINGOSINE-1-PHOSPHATE PHOSPHOHYDROLASE"/>
    <property type="match status" value="1"/>
</dbReference>
<proteinExistence type="predicted"/>
<evidence type="ECO:0000256" key="1">
    <source>
        <dbReference type="ARBA" id="ARBA00004651"/>
    </source>
</evidence>
<keyword evidence="2" id="KW-1003">Cell membrane</keyword>
<dbReference type="InterPro" id="IPR036938">
    <property type="entry name" value="PAP2/HPO_sf"/>
</dbReference>
<comment type="subcellular location">
    <subcellularLocation>
        <location evidence="1">Cell membrane</location>
        <topology evidence="1">Multi-pass membrane protein</topology>
    </subcellularLocation>
</comment>
<dbReference type="RefSeq" id="WP_344697181.1">
    <property type="nucleotide sequence ID" value="NZ_BAABBR010000001.1"/>
</dbReference>
<evidence type="ECO:0000256" key="3">
    <source>
        <dbReference type="ARBA" id="ARBA00022692"/>
    </source>
</evidence>
<dbReference type="PANTHER" id="PTHR14969:SF62">
    <property type="entry name" value="DECAPRENYLPHOSPHORYL-5-PHOSPHORIBOSE PHOSPHATASE RV3807C-RELATED"/>
    <property type="match status" value="1"/>
</dbReference>
<evidence type="ECO:0000256" key="6">
    <source>
        <dbReference type="ARBA" id="ARBA00023136"/>
    </source>
</evidence>
<feature type="domain" description="Phosphatidic acid phosphatase type 2/haloperoxidase" evidence="7">
    <location>
        <begin position="75"/>
        <end position="187"/>
    </location>
</feature>
<dbReference type="EMBL" id="BAABBR010000001">
    <property type="protein sequence ID" value="GAA4041047.1"/>
    <property type="molecule type" value="Genomic_DNA"/>
</dbReference>
<organism evidence="8 9">
    <name type="scientific">Sphingomonas rosea</name>
    <dbReference type="NCBI Taxonomy" id="335605"/>
    <lineage>
        <taxon>Bacteria</taxon>
        <taxon>Pseudomonadati</taxon>
        <taxon>Pseudomonadota</taxon>
        <taxon>Alphaproteobacteria</taxon>
        <taxon>Sphingomonadales</taxon>
        <taxon>Sphingomonadaceae</taxon>
        <taxon>Sphingomonas</taxon>
    </lineage>
</organism>
<evidence type="ECO:0000256" key="5">
    <source>
        <dbReference type="ARBA" id="ARBA00022989"/>
    </source>
</evidence>
<comment type="caution">
    <text evidence="8">The sequence shown here is derived from an EMBL/GenBank/DDBJ whole genome shotgun (WGS) entry which is preliminary data.</text>
</comment>
<dbReference type="SMART" id="SM00014">
    <property type="entry name" value="acidPPc"/>
    <property type="match status" value="1"/>
</dbReference>
<keyword evidence="4" id="KW-0378">Hydrolase</keyword>
<reference evidence="9" key="1">
    <citation type="journal article" date="2019" name="Int. J. Syst. Evol. Microbiol.">
        <title>The Global Catalogue of Microorganisms (GCM) 10K type strain sequencing project: providing services to taxonomists for standard genome sequencing and annotation.</title>
        <authorList>
            <consortium name="The Broad Institute Genomics Platform"/>
            <consortium name="The Broad Institute Genome Sequencing Center for Infectious Disease"/>
            <person name="Wu L."/>
            <person name="Ma J."/>
        </authorList>
    </citation>
    <scope>NUCLEOTIDE SEQUENCE [LARGE SCALE GENOMIC DNA]</scope>
    <source>
        <strain evidence="9">JCM 17564</strain>
    </source>
</reference>
<evidence type="ECO:0000313" key="8">
    <source>
        <dbReference type="EMBL" id="GAA4041047.1"/>
    </source>
</evidence>
<evidence type="ECO:0000313" key="9">
    <source>
        <dbReference type="Proteomes" id="UP001424459"/>
    </source>
</evidence>
<keyword evidence="9" id="KW-1185">Reference proteome</keyword>
<protein>
    <recommendedName>
        <fullName evidence="7">Phosphatidic acid phosphatase type 2/haloperoxidase domain-containing protein</fullName>
    </recommendedName>
</protein>
<dbReference type="Proteomes" id="UP001424459">
    <property type="component" value="Unassembled WGS sequence"/>
</dbReference>
<keyword evidence="6" id="KW-0472">Membrane</keyword>